<proteinExistence type="predicted"/>
<evidence type="ECO:0000256" key="1">
    <source>
        <dbReference type="SAM" id="Phobius"/>
    </source>
</evidence>
<evidence type="ECO:0000313" key="4">
    <source>
        <dbReference type="Proteomes" id="UP000252770"/>
    </source>
</evidence>
<dbReference type="Pfam" id="PF13559">
    <property type="entry name" value="DUF4129"/>
    <property type="match status" value="1"/>
</dbReference>
<evidence type="ECO:0000313" key="3">
    <source>
        <dbReference type="EMBL" id="RCK69460.1"/>
    </source>
</evidence>
<sequence length="244" mass="26584">MSAPRLLPPLDVPITIGREEARRRAAEELGVPLEQPADPGWLDRLVERLVLLAEDLADRSSALVERVLRWLGEVVRRFTDLSPGAGGDADGGLWPTVLVVLGVAGLALLVWRVGLPRLNRTVGDAEVRTEAGVSPQEYRSLAEQAAARGDLLTAVLEEFRAMVRGLEELTVIDPRPSRTALEVAWRAAETVPEAEADLRSAATLFNEVVYGRRAPSPERWQQLRTLSEAVLQAAGRADLSRVPG</sequence>
<gene>
    <name evidence="3" type="ORF">DT076_11310</name>
</gene>
<keyword evidence="1" id="KW-1133">Transmembrane helix</keyword>
<keyword evidence="4" id="KW-1185">Reference proteome</keyword>
<keyword evidence="1" id="KW-0472">Membrane</keyword>
<dbReference type="Proteomes" id="UP000252770">
    <property type="component" value="Unassembled WGS sequence"/>
</dbReference>
<organism evidence="3 4">
    <name type="scientific">Desertihabitans brevis</name>
    <dbReference type="NCBI Taxonomy" id="2268447"/>
    <lineage>
        <taxon>Bacteria</taxon>
        <taxon>Bacillati</taxon>
        <taxon>Actinomycetota</taxon>
        <taxon>Actinomycetes</taxon>
        <taxon>Propionibacteriales</taxon>
        <taxon>Propionibacteriaceae</taxon>
        <taxon>Desertihabitans</taxon>
    </lineage>
</organism>
<reference evidence="3 4" key="1">
    <citation type="submission" date="2018-07" db="EMBL/GenBank/DDBJ databases">
        <title>Desertimonas flava gen. nov. sp. nov.</title>
        <authorList>
            <person name="Liu S."/>
        </authorList>
    </citation>
    <scope>NUCLEOTIDE SEQUENCE [LARGE SCALE GENOMIC DNA]</scope>
    <source>
        <strain evidence="3 4">16Sb5-5</strain>
    </source>
</reference>
<feature type="transmembrane region" description="Helical" evidence="1">
    <location>
        <begin position="92"/>
        <end position="111"/>
    </location>
</feature>
<feature type="domain" description="Protein-glutamine gamma-glutamyltransferase-like C-terminal" evidence="2">
    <location>
        <begin position="159"/>
        <end position="226"/>
    </location>
</feature>
<comment type="caution">
    <text evidence="3">The sequence shown here is derived from an EMBL/GenBank/DDBJ whole genome shotgun (WGS) entry which is preliminary data.</text>
</comment>
<dbReference type="RefSeq" id="WP_114126778.1">
    <property type="nucleotide sequence ID" value="NZ_QOUI01000006.1"/>
</dbReference>
<dbReference type="InterPro" id="IPR025403">
    <property type="entry name" value="TgpA-like_C"/>
</dbReference>
<accession>A0A367YUI8</accession>
<protein>
    <submittedName>
        <fullName evidence="3">DUF4129 domain-containing protein</fullName>
    </submittedName>
</protein>
<evidence type="ECO:0000259" key="2">
    <source>
        <dbReference type="Pfam" id="PF13559"/>
    </source>
</evidence>
<name>A0A367YUI8_9ACTN</name>
<dbReference type="AlphaFoldDB" id="A0A367YUI8"/>
<keyword evidence="1" id="KW-0812">Transmembrane</keyword>
<dbReference type="EMBL" id="QOUI01000006">
    <property type="protein sequence ID" value="RCK69460.1"/>
    <property type="molecule type" value="Genomic_DNA"/>
</dbReference>